<dbReference type="PIRSF" id="PIRSF006356">
    <property type="entry name" value="Arg_deiminase"/>
    <property type="match status" value="1"/>
</dbReference>
<evidence type="ECO:0000313" key="6">
    <source>
        <dbReference type="Proteomes" id="UP000297318"/>
    </source>
</evidence>
<dbReference type="GO" id="GO:0019546">
    <property type="term" value="P:L-arginine deiminase pathway"/>
    <property type="evidence" value="ECO:0007669"/>
    <property type="project" value="TreeGrafter"/>
</dbReference>
<keyword evidence="3" id="KW-0056">Arginine metabolism</keyword>
<dbReference type="GO" id="GO:0016990">
    <property type="term" value="F:arginine deiminase activity"/>
    <property type="evidence" value="ECO:0007669"/>
    <property type="project" value="UniProtKB-UniRule"/>
</dbReference>
<proteinExistence type="inferred from homology"/>
<dbReference type="EC" id="3.5.3.6" evidence="3"/>
<name>A0A4Z1E042_9MICO</name>
<dbReference type="NCBIfam" id="NF002381">
    <property type="entry name" value="PRK01388.1"/>
    <property type="match status" value="1"/>
</dbReference>
<keyword evidence="6" id="KW-1185">Reference proteome</keyword>
<reference evidence="5 6" key="1">
    <citation type="submission" date="2018-11" db="EMBL/GenBank/DDBJ databases">
        <title>Complete genome sequencing of the Actinobacteria Serinibacter sp. K3-2.</title>
        <authorList>
            <person name="Rakitin A.L."/>
            <person name="Beletsky A.V."/>
            <person name="Mardanov A.V."/>
            <person name="Ravin N.V."/>
            <person name="Gromova A.S."/>
            <person name="Filippova S.N."/>
            <person name="Gal'Chenko V.F."/>
        </authorList>
    </citation>
    <scope>NUCLEOTIDE SEQUENCE [LARGE SCALE GENOMIC DNA]</scope>
    <source>
        <strain evidence="5 6">K3-2</strain>
    </source>
</reference>
<dbReference type="UniPathway" id="UPA00254">
    <property type="reaction ID" value="UER00364"/>
</dbReference>
<comment type="pathway">
    <text evidence="3">Amino-acid degradation; L-arginine degradation via ADI pathway; carbamoyl phosphate from L-arginine: step 1/2.</text>
</comment>
<evidence type="ECO:0000256" key="3">
    <source>
        <dbReference type="HAMAP-Rule" id="MF_00242"/>
    </source>
</evidence>
<evidence type="ECO:0000256" key="1">
    <source>
        <dbReference type="ARBA" id="ARBA00010206"/>
    </source>
</evidence>
<dbReference type="PANTHER" id="PTHR47271:SF2">
    <property type="entry name" value="ARGININE DEIMINASE"/>
    <property type="match status" value="1"/>
</dbReference>
<dbReference type="InterPro" id="IPR003876">
    <property type="entry name" value="Arg_deiminase"/>
</dbReference>
<dbReference type="PANTHER" id="PTHR47271">
    <property type="entry name" value="ARGININE DEIMINASE"/>
    <property type="match status" value="1"/>
</dbReference>
<gene>
    <name evidence="3" type="primary">arcA</name>
    <name evidence="5" type="ORF">SERN_2925</name>
</gene>
<dbReference type="Proteomes" id="UP000297318">
    <property type="component" value="Unassembled WGS sequence"/>
</dbReference>
<dbReference type="SUPFAM" id="SSF55909">
    <property type="entry name" value="Pentein"/>
    <property type="match status" value="1"/>
</dbReference>
<dbReference type="Pfam" id="PF02274">
    <property type="entry name" value="ADI"/>
    <property type="match status" value="1"/>
</dbReference>
<keyword evidence="3" id="KW-0963">Cytoplasm</keyword>
<comment type="subcellular location">
    <subcellularLocation>
        <location evidence="3">Cytoplasm</location>
    </subcellularLocation>
</comment>
<dbReference type="Gene3D" id="1.10.3930.10">
    <property type="entry name" value="Arginine deiminase"/>
    <property type="match status" value="1"/>
</dbReference>
<dbReference type="RefSeq" id="WP_199241635.1">
    <property type="nucleotide sequence ID" value="NZ_RHPJ01000005.1"/>
</dbReference>
<comment type="caution">
    <text evidence="5">The sequence shown here is derived from an EMBL/GenBank/DDBJ whole genome shotgun (WGS) entry which is preliminary data.</text>
</comment>
<evidence type="ECO:0000256" key="4">
    <source>
        <dbReference type="PIRSR" id="PIRSR006356-1"/>
    </source>
</evidence>
<dbReference type="HAMAP" id="MF_00242">
    <property type="entry name" value="Arg_deiminase"/>
    <property type="match status" value="1"/>
</dbReference>
<sequence length="409" mass="44681">MLGVHSEVGRLAQVVLHEPGLELYRLTPSNVDGLLFDDVMWVERAQEEHRGFQQALRDRGVAVHLFRDLVTTAVDQPGARDFVQTELVTAQQFGGGLERHLNELVGEMPAADLAALLIGGLLKREAAEHLTRASSLLLSVMDDDDFLLSPLPNHLYQRDNSAWIYGGVAINPMAKLARQREGLNSRLVLHHHPLFADQDFTVYRGDDSAHHAPATVEGGDILVVGNRTILIGLGERTAPQGVEALAHALFASDAVDRIIVVELPNTRAFMHLDTAMTMIDVDAFSVYPYLPTTLRSYTLVAQRGGAPGDFTVSENSELFPVIADAIGVERIRVLQAPTDTFEAAREQWDDGNNFLAVSPGVVLGYERNTTTNRYLADQGIEVVPLVGSELGRGRGGPRCMSCPIERAAV</sequence>
<protein>
    <recommendedName>
        <fullName evidence="3">Arginine deiminase</fullName>
        <shortName evidence="3">ADI</shortName>
        <ecNumber evidence="3">3.5.3.6</ecNumber>
    </recommendedName>
    <alternativeName>
        <fullName evidence="3">Arginine dihydrolase</fullName>
        <shortName evidence="3">AD</shortName>
    </alternativeName>
</protein>
<organism evidence="5 6">
    <name type="scientific">Serinibacter arcticus</name>
    <dbReference type="NCBI Taxonomy" id="1655435"/>
    <lineage>
        <taxon>Bacteria</taxon>
        <taxon>Bacillati</taxon>
        <taxon>Actinomycetota</taxon>
        <taxon>Actinomycetes</taxon>
        <taxon>Micrococcales</taxon>
        <taxon>Beutenbergiaceae</taxon>
        <taxon>Serinibacter</taxon>
    </lineage>
</organism>
<comment type="catalytic activity">
    <reaction evidence="3">
        <text>L-arginine + H2O = L-citrulline + NH4(+)</text>
        <dbReference type="Rhea" id="RHEA:19597"/>
        <dbReference type="ChEBI" id="CHEBI:15377"/>
        <dbReference type="ChEBI" id="CHEBI:28938"/>
        <dbReference type="ChEBI" id="CHEBI:32682"/>
        <dbReference type="ChEBI" id="CHEBI:57743"/>
        <dbReference type="EC" id="3.5.3.6"/>
    </reaction>
</comment>
<evidence type="ECO:0000256" key="2">
    <source>
        <dbReference type="ARBA" id="ARBA00022801"/>
    </source>
</evidence>
<dbReference type="Gene3D" id="3.75.10.10">
    <property type="entry name" value="L-arginine/glycine Amidinotransferase, Chain A"/>
    <property type="match status" value="1"/>
</dbReference>
<dbReference type="AlphaFoldDB" id="A0A4Z1E042"/>
<feature type="active site" description="Amidino-cysteine intermediate" evidence="3 4">
    <location>
        <position position="399"/>
    </location>
</feature>
<accession>A0A4Z1E042</accession>
<dbReference type="GO" id="GO:0005737">
    <property type="term" value="C:cytoplasm"/>
    <property type="evidence" value="ECO:0007669"/>
    <property type="project" value="UniProtKB-SubCell"/>
</dbReference>
<evidence type="ECO:0000313" key="5">
    <source>
        <dbReference type="EMBL" id="TGO03913.1"/>
    </source>
</evidence>
<dbReference type="PRINTS" id="PR01466">
    <property type="entry name" value="ARGDEIMINASE"/>
</dbReference>
<dbReference type="EMBL" id="RHPJ01000005">
    <property type="protein sequence ID" value="TGO03913.1"/>
    <property type="molecule type" value="Genomic_DNA"/>
</dbReference>
<comment type="similarity">
    <text evidence="1 3">Belongs to the arginine deiminase family.</text>
</comment>
<keyword evidence="2 3" id="KW-0378">Hydrolase</keyword>